<evidence type="ECO:0000259" key="7">
    <source>
        <dbReference type="PROSITE" id="PS51656"/>
    </source>
</evidence>
<dbReference type="Pfam" id="PF13237">
    <property type="entry name" value="Fer4_10"/>
    <property type="match status" value="1"/>
</dbReference>
<evidence type="ECO:0000256" key="4">
    <source>
        <dbReference type="ARBA" id="ARBA00023014"/>
    </source>
</evidence>
<evidence type="ECO:0000259" key="6">
    <source>
        <dbReference type="PROSITE" id="PS51379"/>
    </source>
</evidence>
<evidence type="ECO:0000256" key="2">
    <source>
        <dbReference type="ARBA" id="ARBA00022723"/>
    </source>
</evidence>
<keyword evidence="9" id="KW-1185">Reference proteome</keyword>
<keyword evidence="2" id="KW-0479">Metal-binding</keyword>
<dbReference type="OrthoDB" id="9798098at2"/>
<dbReference type="Gene3D" id="3.40.50.1780">
    <property type="match status" value="2"/>
</dbReference>
<dbReference type="PANTHER" id="PTHR43560:SF1">
    <property type="entry name" value="ION-TRANSLOCATING OXIDOREDUCTASE COMPLEX SUBUNIT B"/>
    <property type="match status" value="1"/>
</dbReference>
<dbReference type="EMBL" id="FNBU01000004">
    <property type="protein sequence ID" value="SDF20224.1"/>
    <property type="molecule type" value="Genomic_DNA"/>
</dbReference>
<dbReference type="InterPro" id="IPR007202">
    <property type="entry name" value="4Fe-4S_dom"/>
</dbReference>
<dbReference type="InterPro" id="IPR009016">
    <property type="entry name" value="Fe_hydrogenase"/>
</dbReference>
<dbReference type="Gene3D" id="3.40.950.10">
    <property type="entry name" value="Fe-only Hydrogenase (Larger Subunit), Chain L, domain 3"/>
    <property type="match status" value="2"/>
</dbReference>
<feature type="domain" description="4Fe-4S ferredoxin-type" evidence="6">
    <location>
        <begin position="35"/>
        <end position="64"/>
    </location>
</feature>
<sequence length="447" mass="48702">MAEYFHSVRLIASRCQGCVNCIKRCPTEAIRIRGGKAQITEARCIDCGECIRRCPNHAKTAVTDCLADLKNYKYNIALPAPSLYAQFGLEIPIESILCGLLNIGFDEVFEVAQGAEIVALAVHRYLQRGDIKRPAISSACPAVVRLIQVKYPELIDHLVPVDAPVEVAARVVRTERGPELGLAPEEIGTWFITPCPAKMTAVRQPLGTEKSNISGALAIAQVYSFLLKTLPVNPDVDANDKCGRRASWLGIGWACAGGETVAAKVDNALVVHEIHNVSDVLDQVALGKLAGVDYIEGLACAGGCIGGPLTVENRFVAEHRMKQRLKLMQQEDGKNGKQPRQSFDEAELGGAERRAIEPRPILRLDEDIFKAMYKVEVMETMLKKLPGLDCGSCGSPNCKALAEDIAQGTASETDCVFKLRERVRDLAKEMVDLAEKLPPSLDKENGE</sequence>
<dbReference type="Proteomes" id="UP000243333">
    <property type="component" value="Unassembled WGS sequence"/>
</dbReference>
<dbReference type="InterPro" id="IPR017900">
    <property type="entry name" value="4Fe4S_Fe_S_CS"/>
</dbReference>
<dbReference type="Gene3D" id="1.10.15.40">
    <property type="entry name" value="Electron transport complex subunit B, putative Fe-S cluster"/>
    <property type="match status" value="1"/>
</dbReference>
<dbReference type="InterPro" id="IPR050395">
    <property type="entry name" value="4Fe4S_Ferredoxin_RnfB"/>
</dbReference>
<dbReference type="SUPFAM" id="SSF54862">
    <property type="entry name" value="4Fe-4S ferredoxins"/>
    <property type="match status" value="1"/>
</dbReference>
<dbReference type="Gene3D" id="3.30.70.20">
    <property type="match status" value="1"/>
</dbReference>
<gene>
    <name evidence="8" type="ORF">SAMN05660235_00774</name>
</gene>
<accession>A0A1G7J613</accession>
<evidence type="ECO:0000256" key="1">
    <source>
        <dbReference type="ARBA" id="ARBA00022485"/>
    </source>
</evidence>
<dbReference type="RefSeq" id="WP_093688279.1">
    <property type="nucleotide sequence ID" value="NZ_FNBU01000004.1"/>
</dbReference>
<feature type="region of interest" description="Disordered" evidence="5">
    <location>
        <begin position="329"/>
        <end position="350"/>
    </location>
</feature>
<dbReference type="GO" id="GO:0046872">
    <property type="term" value="F:metal ion binding"/>
    <property type="evidence" value="ECO:0007669"/>
    <property type="project" value="UniProtKB-KW"/>
</dbReference>
<dbReference type="AlphaFoldDB" id="A0A1G7J613"/>
<keyword evidence="4" id="KW-0411">Iron-sulfur</keyword>
<keyword evidence="1" id="KW-0004">4Fe-4S</keyword>
<dbReference type="STRING" id="1123285.SAMN05660235_00774"/>
<dbReference type="InterPro" id="IPR004108">
    <property type="entry name" value="Fe_hydrogenase_lsu_C"/>
</dbReference>
<evidence type="ECO:0000256" key="5">
    <source>
        <dbReference type="SAM" id="MobiDB-lite"/>
    </source>
</evidence>
<dbReference type="Pfam" id="PF02906">
    <property type="entry name" value="Fe_hyd_lg_C"/>
    <property type="match status" value="2"/>
</dbReference>
<protein>
    <submittedName>
        <fullName evidence="8">Iron only hydrogenase large subunit, C-terminal domain</fullName>
    </submittedName>
</protein>
<dbReference type="PROSITE" id="PS51656">
    <property type="entry name" value="4FE4S"/>
    <property type="match status" value="1"/>
</dbReference>
<dbReference type="PROSITE" id="PS51379">
    <property type="entry name" value="4FE4S_FER_2"/>
    <property type="match status" value="2"/>
</dbReference>
<dbReference type="PROSITE" id="PS00198">
    <property type="entry name" value="4FE4S_FER_1"/>
    <property type="match status" value="1"/>
</dbReference>
<dbReference type="GO" id="GO:0051539">
    <property type="term" value="F:4 iron, 4 sulfur cluster binding"/>
    <property type="evidence" value="ECO:0007669"/>
    <property type="project" value="UniProtKB-KW"/>
</dbReference>
<dbReference type="PANTHER" id="PTHR43560">
    <property type="entry name" value="ION-TRANSLOCATING OXIDOREDUCTASE COMPLEX SUBUNIT B"/>
    <property type="match status" value="1"/>
</dbReference>
<feature type="domain" description="4Fe-4S ferredoxin-type" evidence="6">
    <location>
        <begin position="6"/>
        <end position="34"/>
    </location>
</feature>
<dbReference type="InterPro" id="IPR017896">
    <property type="entry name" value="4Fe4S_Fe-S-bd"/>
</dbReference>
<evidence type="ECO:0000313" key="8">
    <source>
        <dbReference type="EMBL" id="SDF20224.1"/>
    </source>
</evidence>
<organism evidence="8 9">
    <name type="scientific">Sporolituus thermophilus DSM 23256</name>
    <dbReference type="NCBI Taxonomy" id="1123285"/>
    <lineage>
        <taxon>Bacteria</taxon>
        <taxon>Bacillati</taxon>
        <taxon>Bacillota</taxon>
        <taxon>Negativicutes</taxon>
        <taxon>Selenomonadales</taxon>
        <taxon>Sporomusaceae</taxon>
        <taxon>Sporolituus</taxon>
    </lineage>
</organism>
<dbReference type="Pfam" id="PF04060">
    <property type="entry name" value="FeS"/>
    <property type="match status" value="1"/>
</dbReference>
<evidence type="ECO:0000313" key="9">
    <source>
        <dbReference type="Proteomes" id="UP000243333"/>
    </source>
</evidence>
<name>A0A1G7J613_9FIRM</name>
<keyword evidence="3" id="KW-0408">Iron</keyword>
<dbReference type="SUPFAM" id="SSF53920">
    <property type="entry name" value="Fe-only hydrogenase"/>
    <property type="match status" value="1"/>
</dbReference>
<evidence type="ECO:0000256" key="3">
    <source>
        <dbReference type="ARBA" id="ARBA00023004"/>
    </source>
</evidence>
<feature type="domain" description="4Fe-4S" evidence="7">
    <location>
        <begin position="373"/>
        <end position="432"/>
    </location>
</feature>
<proteinExistence type="predicted"/>
<reference evidence="9" key="1">
    <citation type="submission" date="2016-10" db="EMBL/GenBank/DDBJ databases">
        <authorList>
            <person name="Varghese N."/>
            <person name="Submissions S."/>
        </authorList>
    </citation>
    <scope>NUCLEOTIDE SEQUENCE [LARGE SCALE GENOMIC DNA]</scope>
    <source>
        <strain evidence="9">DSM 23256</strain>
    </source>
</reference>